<dbReference type="PANTHER" id="PTHR30537:SF26">
    <property type="entry name" value="GLYCINE CLEAVAGE SYSTEM TRANSCRIPTIONAL ACTIVATOR"/>
    <property type="match status" value="1"/>
</dbReference>
<evidence type="ECO:0000313" key="7">
    <source>
        <dbReference type="Proteomes" id="UP000660708"/>
    </source>
</evidence>
<dbReference type="EMBL" id="AQHF01000022">
    <property type="protein sequence ID" value="MBE0346562.1"/>
    <property type="molecule type" value="Genomic_DNA"/>
</dbReference>
<sequence length="287" mass="32466">MLKNLPSLNNIKTFAIAAHLMSFKEAAKVLNVTPTAVSHQIKALESHLRVPLFERHTRAIKLTAQGQALAKTCFDTLNTLDNAFVEFSPHQQDLLISCCNSFAALWLAPKMGIITSLFPHQKVVICASDKLINLNEDKHIDIALRYGHSQSNAEETCLVTEQIGGYCSLNYQPPVGRKPVLFVTHWRDDEGLKNIPWKNHVDENLYEVQYFEQEHFVLQAALAGQGVALVSNVLARSAVECGWLKQYKNISSFVGYSYWSRKTAHRRNSSELHQFSNWLEKELGRTC</sequence>
<evidence type="ECO:0000259" key="5">
    <source>
        <dbReference type="PROSITE" id="PS50931"/>
    </source>
</evidence>
<evidence type="ECO:0000313" key="6">
    <source>
        <dbReference type="EMBL" id="MBE0346562.1"/>
    </source>
</evidence>
<dbReference type="PANTHER" id="PTHR30537">
    <property type="entry name" value="HTH-TYPE TRANSCRIPTIONAL REGULATOR"/>
    <property type="match status" value="1"/>
</dbReference>
<keyword evidence="4" id="KW-0804">Transcription</keyword>
<organism evidence="6 7">
    <name type="scientific">Pseudoalteromonas peptidolytica F12-50-A1</name>
    <dbReference type="NCBI Taxonomy" id="1315280"/>
    <lineage>
        <taxon>Bacteria</taxon>
        <taxon>Pseudomonadati</taxon>
        <taxon>Pseudomonadota</taxon>
        <taxon>Gammaproteobacteria</taxon>
        <taxon>Alteromonadales</taxon>
        <taxon>Pseudoalteromonadaceae</taxon>
        <taxon>Pseudoalteromonas</taxon>
    </lineage>
</organism>
<dbReference type="Gene3D" id="3.40.190.10">
    <property type="entry name" value="Periplasmic binding protein-like II"/>
    <property type="match status" value="2"/>
</dbReference>
<keyword evidence="2" id="KW-0805">Transcription regulation</keyword>
<proteinExistence type="inferred from homology"/>
<evidence type="ECO:0000256" key="2">
    <source>
        <dbReference type="ARBA" id="ARBA00023015"/>
    </source>
</evidence>
<dbReference type="GO" id="GO:0003700">
    <property type="term" value="F:DNA-binding transcription factor activity"/>
    <property type="evidence" value="ECO:0007669"/>
    <property type="project" value="InterPro"/>
</dbReference>
<dbReference type="GO" id="GO:0043565">
    <property type="term" value="F:sequence-specific DNA binding"/>
    <property type="evidence" value="ECO:0007669"/>
    <property type="project" value="TreeGrafter"/>
</dbReference>
<dbReference type="RefSeq" id="WP_147391216.1">
    <property type="nucleotide sequence ID" value="NZ_AQHF01000022.1"/>
</dbReference>
<reference evidence="6 7" key="1">
    <citation type="submission" date="2015-06" db="EMBL/GenBank/DDBJ databases">
        <title>Genome sequence of Pseudoalteromonas peptidolytica.</title>
        <authorList>
            <person name="Xie B.-B."/>
            <person name="Rong J.-C."/>
            <person name="Qin Q.-L."/>
            <person name="Zhang Y.-Z."/>
        </authorList>
    </citation>
    <scope>NUCLEOTIDE SEQUENCE [LARGE SCALE GENOMIC DNA]</scope>
    <source>
        <strain evidence="6 7">F12-50-A1</strain>
    </source>
</reference>
<dbReference type="SUPFAM" id="SSF46785">
    <property type="entry name" value="Winged helix' DNA-binding domain"/>
    <property type="match status" value="1"/>
</dbReference>
<name>A0A8I0T4P7_9GAMM</name>
<evidence type="ECO:0000256" key="4">
    <source>
        <dbReference type="ARBA" id="ARBA00023163"/>
    </source>
</evidence>
<evidence type="ECO:0000256" key="1">
    <source>
        <dbReference type="ARBA" id="ARBA00009437"/>
    </source>
</evidence>
<gene>
    <name evidence="6" type="ORF">PPEP_a3817</name>
</gene>
<dbReference type="InterPro" id="IPR036388">
    <property type="entry name" value="WH-like_DNA-bd_sf"/>
</dbReference>
<dbReference type="FunFam" id="1.10.10.10:FF:000001">
    <property type="entry name" value="LysR family transcriptional regulator"/>
    <property type="match status" value="1"/>
</dbReference>
<comment type="similarity">
    <text evidence="1">Belongs to the LysR transcriptional regulatory family.</text>
</comment>
<dbReference type="SUPFAM" id="SSF53850">
    <property type="entry name" value="Periplasmic binding protein-like II"/>
    <property type="match status" value="1"/>
</dbReference>
<dbReference type="Pfam" id="PF00126">
    <property type="entry name" value="HTH_1"/>
    <property type="match status" value="1"/>
</dbReference>
<dbReference type="GO" id="GO:0006351">
    <property type="term" value="P:DNA-templated transcription"/>
    <property type="evidence" value="ECO:0007669"/>
    <property type="project" value="TreeGrafter"/>
</dbReference>
<dbReference type="Gene3D" id="1.10.10.10">
    <property type="entry name" value="Winged helix-like DNA-binding domain superfamily/Winged helix DNA-binding domain"/>
    <property type="match status" value="1"/>
</dbReference>
<keyword evidence="3" id="KW-0238">DNA-binding</keyword>
<accession>A0A8I0T4P7</accession>
<comment type="caution">
    <text evidence="6">The sequence shown here is derived from an EMBL/GenBank/DDBJ whole genome shotgun (WGS) entry which is preliminary data.</text>
</comment>
<dbReference type="AlphaFoldDB" id="A0A8I0T4P7"/>
<dbReference type="PRINTS" id="PR00039">
    <property type="entry name" value="HTHLYSR"/>
</dbReference>
<dbReference type="InterPro" id="IPR058163">
    <property type="entry name" value="LysR-type_TF_proteobact-type"/>
</dbReference>
<dbReference type="Proteomes" id="UP000660708">
    <property type="component" value="Unassembled WGS sequence"/>
</dbReference>
<feature type="domain" description="HTH lysR-type" evidence="5">
    <location>
        <begin position="6"/>
        <end position="63"/>
    </location>
</feature>
<protein>
    <recommendedName>
        <fullName evidence="5">HTH lysR-type domain-containing protein</fullName>
    </recommendedName>
</protein>
<keyword evidence="7" id="KW-1185">Reference proteome</keyword>
<dbReference type="PROSITE" id="PS50931">
    <property type="entry name" value="HTH_LYSR"/>
    <property type="match status" value="1"/>
</dbReference>
<dbReference type="InterPro" id="IPR036390">
    <property type="entry name" value="WH_DNA-bd_sf"/>
</dbReference>
<evidence type="ECO:0000256" key="3">
    <source>
        <dbReference type="ARBA" id="ARBA00023125"/>
    </source>
</evidence>
<dbReference type="Pfam" id="PF03466">
    <property type="entry name" value="LysR_substrate"/>
    <property type="match status" value="1"/>
</dbReference>
<dbReference type="InterPro" id="IPR000847">
    <property type="entry name" value="LysR_HTH_N"/>
</dbReference>
<dbReference type="InterPro" id="IPR005119">
    <property type="entry name" value="LysR_subst-bd"/>
</dbReference>